<sequence>MGILGLVLSKLPSTRLKLSIHYWIMSIMPFPSSHLFESRDELMEWVRNIAFSLDYVHISNNIMVGPSGRYGNVFVKQLKEHKKQLVAYLTNQKFTPHDILSILKERDENNVSTLKTIYNARSSFARPEITEVLQCMFVYSTSSNGNSEQETFFYEVLLVEYRESISRRFHTF</sequence>
<reference evidence="1 2" key="1">
    <citation type="journal article" date="2017" name="Nat. Commun.">
        <title>Genome assembly with in vitro proximity ligation data and whole-genome triplication in lettuce.</title>
        <authorList>
            <person name="Reyes-Chin-Wo S."/>
            <person name="Wang Z."/>
            <person name="Yang X."/>
            <person name="Kozik A."/>
            <person name="Arikit S."/>
            <person name="Song C."/>
            <person name="Xia L."/>
            <person name="Froenicke L."/>
            <person name="Lavelle D.O."/>
            <person name="Truco M.J."/>
            <person name="Xia R."/>
            <person name="Zhu S."/>
            <person name="Xu C."/>
            <person name="Xu H."/>
            <person name="Xu X."/>
            <person name="Cox K."/>
            <person name="Korf I."/>
            <person name="Meyers B.C."/>
            <person name="Michelmore R.W."/>
        </authorList>
    </citation>
    <scope>NUCLEOTIDE SEQUENCE [LARGE SCALE GENOMIC DNA]</scope>
    <source>
        <strain evidence="2">cv. Salinas</strain>
        <tissue evidence="1">Seedlings</tissue>
    </source>
</reference>
<dbReference type="AlphaFoldDB" id="A0A9R1WH11"/>
<dbReference type="Proteomes" id="UP000235145">
    <property type="component" value="Unassembled WGS sequence"/>
</dbReference>
<keyword evidence="2" id="KW-1185">Reference proteome</keyword>
<evidence type="ECO:0000313" key="1">
    <source>
        <dbReference type="EMBL" id="KAJ0226567.1"/>
    </source>
</evidence>
<comment type="caution">
    <text evidence="1">The sequence shown here is derived from an EMBL/GenBank/DDBJ whole genome shotgun (WGS) entry which is preliminary data.</text>
</comment>
<organism evidence="1 2">
    <name type="scientific">Lactuca sativa</name>
    <name type="common">Garden lettuce</name>
    <dbReference type="NCBI Taxonomy" id="4236"/>
    <lineage>
        <taxon>Eukaryota</taxon>
        <taxon>Viridiplantae</taxon>
        <taxon>Streptophyta</taxon>
        <taxon>Embryophyta</taxon>
        <taxon>Tracheophyta</taxon>
        <taxon>Spermatophyta</taxon>
        <taxon>Magnoliopsida</taxon>
        <taxon>eudicotyledons</taxon>
        <taxon>Gunneridae</taxon>
        <taxon>Pentapetalae</taxon>
        <taxon>asterids</taxon>
        <taxon>campanulids</taxon>
        <taxon>Asterales</taxon>
        <taxon>Asteraceae</taxon>
        <taxon>Cichorioideae</taxon>
        <taxon>Cichorieae</taxon>
        <taxon>Lactucinae</taxon>
        <taxon>Lactuca</taxon>
    </lineage>
</organism>
<proteinExistence type="predicted"/>
<accession>A0A9R1WH11</accession>
<evidence type="ECO:0000313" key="2">
    <source>
        <dbReference type="Proteomes" id="UP000235145"/>
    </source>
</evidence>
<dbReference type="EMBL" id="NBSK02000001">
    <property type="protein sequence ID" value="KAJ0226567.1"/>
    <property type="molecule type" value="Genomic_DNA"/>
</dbReference>
<name>A0A9R1WH11_LACSA</name>
<gene>
    <name evidence="1" type="ORF">LSAT_V11C100037430</name>
</gene>
<protein>
    <submittedName>
        <fullName evidence="1">Uncharacterized protein</fullName>
    </submittedName>
</protein>